<feature type="domain" description="HMG box" evidence="4">
    <location>
        <begin position="225"/>
        <end position="291"/>
    </location>
</feature>
<sequence>MSWQSAARGGLLRTLQCSALPRRTGVIGLQNQLNRVCLAAKSGLARPQIQPISSIQSLFQSNSFATASTPLKASKTPKAKSPKKADSETKKKRPLTEKQQESQRLKKLSNRIKELKATALIHPPKRLPSAAYTLAICEKMREIKGEYNHPELFLVAAERAKSISGDELERLRAQAKANIAANSAAYDAWVKSHTPLQIKEANTARQTLSHLVKKNYSPIKDDRLPAKSRSAYVLFVADRLNSGMYQGMHGRDSFKAIGEEWKALPQSEKDHYHKLQVEDRERYEREHQQVYGQPAPPRTRVDELEAAT</sequence>
<dbReference type="Proteomes" id="UP000070168">
    <property type="component" value="Unassembled WGS sequence"/>
</dbReference>
<comment type="caution">
    <text evidence="5">The sequence shown here is derived from an EMBL/GenBank/DDBJ whole genome shotgun (WGS) entry which is preliminary data.</text>
</comment>
<dbReference type="SUPFAM" id="SSF47095">
    <property type="entry name" value="HMG-box"/>
    <property type="match status" value="2"/>
</dbReference>
<feature type="DNA-binding region" description="HMG box" evidence="2">
    <location>
        <begin position="225"/>
        <end position="291"/>
    </location>
</feature>
<name>A0A135L9J0_PENPA</name>
<keyword evidence="1 2" id="KW-0238">DNA-binding</keyword>
<feature type="region of interest" description="Disordered" evidence="3">
    <location>
        <begin position="282"/>
        <end position="308"/>
    </location>
</feature>
<dbReference type="Gene3D" id="1.10.30.10">
    <property type="entry name" value="High mobility group box domain"/>
    <property type="match status" value="1"/>
</dbReference>
<feature type="compositionally biased region" description="Basic and acidic residues" evidence="3">
    <location>
        <begin position="83"/>
        <end position="104"/>
    </location>
</feature>
<dbReference type="InterPro" id="IPR036910">
    <property type="entry name" value="HMG_box_dom_sf"/>
</dbReference>
<keyword evidence="2" id="KW-0539">Nucleus</keyword>
<dbReference type="GO" id="GO:0003677">
    <property type="term" value="F:DNA binding"/>
    <property type="evidence" value="ECO:0007669"/>
    <property type="project" value="UniProtKB-UniRule"/>
</dbReference>
<dbReference type="PANTHER" id="PTHR48112:SF22">
    <property type="entry name" value="MITOCHONDRIAL TRANSCRIPTION FACTOR A, ISOFORM B"/>
    <property type="match status" value="1"/>
</dbReference>
<dbReference type="PROSITE" id="PS50118">
    <property type="entry name" value="HMG_BOX_2"/>
    <property type="match status" value="1"/>
</dbReference>
<dbReference type="STRING" id="5078.A0A135L9J0"/>
<dbReference type="PANTHER" id="PTHR48112">
    <property type="entry name" value="HIGH MOBILITY GROUP PROTEIN DSP1"/>
    <property type="match status" value="1"/>
</dbReference>
<evidence type="ECO:0000256" key="2">
    <source>
        <dbReference type="PROSITE-ProRule" id="PRU00267"/>
    </source>
</evidence>
<dbReference type="InterPro" id="IPR009071">
    <property type="entry name" value="HMG_box_dom"/>
</dbReference>
<dbReference type="InterPro" id="IPR050342">
    <property type="entry name" value="HMGB"/>
</dbReference>
<feature type="region of interest" description="Disordered" evidence="3">
    <location>
        <begin position="69"/>
        <end position="104"/>
    </location>
</feature>
<dbReference type="OMA" id="WVKSHTP"/>
<dbReference type="Pfam" id="PF00505">
    <property type="entry name" value="HMG_box"/>
    <property type="match status" value="1"/>
</dbReference>
<evidence type="ECO:0000259" key="4">
    <source>
        <dbReference type="PROSITE" id="PS50118"/>
    </source>
</evidence>
<dbReference type="SMART" id="SM00398">
    <property type="entry name" value="HMG"/>
    <property type="match status" value="1"/>
</dbReference>
<dbReference type="GO" id="GO:0005634">
    <property type="term" value="C:nucleus"/>
    <property type="evidence" value="ECO:0007669"/>
    <property type="project" value="UniProtKB-UniRule"/>
</dbReference>
<dbReference type="RefSeq" id="XP_040644155.1">
    <property type="nucleotide sequence ID" value="XM_040791099.1"/>
</dbReference>
<dbReference type="GeneID" id="63706399"/>
<gene>
    <name evidence="5" type="ORF">PGRI_033860</name>
</gene>
<organism evidence="5 6">
    <name type="scientific">Penicillium patulum</name>
    <name type="common">Penicillium griseofulvum</name>
    <dbReference type="NCBI Taxonomy" id="5078"/>
    <lineage>
        <taxon>Eukaryota</taxon>
        <taxon>Fungi</taxon>
        <taxon>Dikarya</taxon>
        <taxon>Ascomycota</taxon>
        <taxon>Pezizomycotina</taxon>
        <taxon>Eurotiomycetes</taxon>
        <taxon>Eurotiomycetidae</taxon>
        <taxon>Eurotiales</taxon>
        <taxon>Aspergillaceae</taxon>
        <taxon>Penicillium</taxon>
    </lineage>
</organism>
<evidence type="ECO:0000313" key="5">
    <source>
        <dbReference type="EMBL" id="KXG45619.1"/>
    </source>
</evidence>
<dbReference type="AlphaFoldDB" id="A0A135L9J0"/>
<evidence type="ECO:0000256" key="3">
    <source>
        <dbReference type="SAM" id="MobiDB-lite"/>
    </source>
</evidence>
<keyword evidence="6" id="KW-1185">Reference proteome</keyword>
<dbReference type="OrthoDB" id="1919336at2759"/>
<accession>A0A135L9J0</accession>
<evidence type="ECO:0000313" key="6">
    <source>
        <dbReference type="Proteomes" id="UP000070168"/>
    </source>
</evidence>
<proteinExistence type="predicted"/>
<protein>
    <submittedName>
        <fullName evidence="5">High mobility group, superfamily</fullName>
    </submittedName>
</protein>
<feature type="compositionally biased region" description="Basic and acidic residues" evidence="3">
    <location>
        <begin position="299"/>
        <end position="308"/>
    </location>
</feature>
<dbReference type="EMBL" id="LHQR01000070">
    <property type="protein sequence ID" value="KXG45619.1"/>
    <property type="molecule type" value="Genomic_DNA"/>
</dbReference>
<evidence type="ECO:0000256" key="1">
    <source>
        <dbReference type="ARBA" id="ARBA00023125"/>
    </source>
</evidence>
<reference evidence="5 6" key="1">
    <citation type="journal article" date="2016" name="BMC Genomics">
        <title>Genome sequencing and secondary metabolism of the postharvest pathogen Penicillium griseofulvum.</title>
        <authorList>
            <person name="Banani H."/>
            <person name="Marcet-Houben M."/>
            <person name="Ballester A.R."/>
            <person name="Abbruscato P."/>
            <person name="Gonzalez-Candelas L."/>
            <person name="Gabaldon T."/>
            <person name="Spadaro D."/>
        </authorList>
    </citation>
    <scope>NUCLEOTIDE SEQUENCE [LARGE SCALE GENOMIC DNA]</scope>
    <source>
        <strain evidence="5 6">PG3</strain>
    </source>
</reference>